<evidence type="ECO:0000313" key="3">
    <source>
        <dbReference type="EMBL" id="AXX91976.1"/>
    </source>
</evidence>
<organism evidence="4 5">
    <name type="scientific">Malaciobacter molluscorum LMG 25693</name>
    <dbReference type="NCBI Taxonomy" id="870501"/>
    <lineage>
        <taxon>Bacteria</taxon>
        <taxon>Pseudomonadati</taxon>
        <taxon>Campylobacterota</taxon>
        <taxon>Epsilonproteobacteria</taxon>
        <taxon>Campylobacterales</taxon>
        <taxon>Arcobacteraceae</taxon>
        <taxon>Malaciobacter</taxon>
    </lineage>
</organism>
<dbReference type="InterPro" id="IPR015424">
    <property type="entry name" value="PyrdxlP-dep_Trfase"/>
</dbReference>
<dbReference type="Proteomes" id="UP000221222">
    <property type="component" value="Unassembled WGS sequence"/>
</dbReference>
<comment type="cofactor">
    <cofactor evidence="1">
        <name>pyridoxal 5'-phosphate</name>
        <dbReference type="ChEBI" id="CHEBI:597326"/>
    </cofactor>
</comment>
<sequence length="326" mass="37741">MFKLNFLLYPNVQDLHISNDYSLNVLDNNEVFNLLKKDFLKKYNFKDLKTIEFSKFGILGFMIELNGKIAVSKGESQSIVDGAIEYEKLGFEVLWLDLNKDGSVKLDLLEKNEIDFIFISSYVMDTFVKTDLQKVKSLTFAKVISNSSANFDENCDIAIFDCYKLSGYTSNAVVLHNNEFDEQNLANIDALSIYLCFESLRNQTFNTSNKKLFLEELKKQFNDDIYFFVEPNSTLEYSLHFALKNIKARELIRTSALSNIHITNGEGCSLGLSKPSRIIQHMQYDETTSRNAISLSFCEEYKKEQIEKVVQILHKKYRQIRVLNEQ</sequence>
<dbReference type="Proteomes" id="UP000262712">
    <property type="component" value="Chromosome"/>
</dbReference>
<dbReference type="KEGG" id="amol:AMOL_0987"/>
<dbReference type="AlphaFoldDB" id="A0A2G1DL60"/>
<protein>
    <submittedName>
        <fullName evidence="3 4">Cysteine desulfurase</fullName>
    </submittedName>
</protein>
<dbReference type="RefSeq" id="WP_099341026.1">
    <property type="nucleotide sequence ID" value="NZ_CP032098.1"/>
</dbReference>
<dbReference type="EMBL" id="CP032098">
    <property type="protein sequence ID" value="AXX91976.1"/>
    <property type="molecule type" value="Genomic_DNA"/>
</dbReference>
<gene>
    <name evidence="3" type="ORF">AMOL_0987</name>
    <name evidence="4" type="ORF">CPU12_00055</name>
</gene>
<dbReference type="SUPFAM" id="SSF53383">
    <property type="entry name" value="PLP-dependent transferases"/>
    <property type="match status" value="1"/>
</dbReference>
<reference evidence="3 6" key="2">
    <citation type="submission" date="2018-08" db="EMBL/GenBank/DDBJ databases">
        <title>Complete genome of the Arcobacter molluscorum type strain LMG 25693.</title>
        <authorList>
            <person name="Miller W.G."/>
            <person name="Yee E."/>
            <person name="Bono J.L."/>
        </authorList>
    </citation>
    <scope>NUCLEOTIDE SEQUENCE [LARGE SCALE GENOMIC DNA]</scope>
    <source>
        <strain evidence="3 6">CECT 7696</strain>
    </source>
</reference>
<dbReference type="PANTHER" id="PTHR11601">
    <property type="entry name" value="CYSTEINE DESULFURYLASE FAMILY MEMBER"/>
    <property type="match status" value="1"/>
</dbReference>
<reference evidence="4 5" key="1">
    <citation type="submission" date="2017-09" db="EMBL/GenBank/DDBJ databases">
        <title>Arcobacter canalis sp. nov., a new species isolated from a water canal contaminated with urban sewage.</title>
        <authorList>
            <person name="Perez-Cataluna A."/>
            <person name="Salas-Masso N."/>
            <person name="Figueras M.J."/>
        </authorList>
    </citation>
    <scope>NUCLEOTIDE SEQUENCE [LARGE SCALE GENOMIC DNA]</scope>
    <source>
        <strain evidence="4 5">F98-3</strain>
    </source>
</reference>
<comment type="catalytic activity">
    <reaction evidence="2">
        <text>(sulfur carrier)-H + L-cysteine = (sulfur carrier)-SH + L-alanine</text>
        <dbReference type="Rhea" id="RHEA:43892"/>
        <dbReference type="Rhea" id="RHEA-COMP:14737"/>
        <dbReference type="Rhea" id="RHEA-COMP:14739"/>
        <dbReference type="ChEBI" id="CHEBI:29917"/>
        <dbReference type="ChEBI" id="CHEBI:35235"/>
        <dbReference type="ChEBI" id="CHEBI:57972"/>
        <dbReference type="ChEBI" id="CHEBI:64428"/>
        <dbReference type="EC" id="2.8.1.7"/>
    </reaction>
</comment>
<name>A0A2G1DL60_9BACT</name>
<dbReference type="EMBL" id="NXFY01000001">
    <property type="protein sequence ID" value="PHO19209.1"/>
    <property type="molecule type" value="Genomic_DNA"/>
</dbReference>
<evidence type="ECO:0000256" key="2">
    <source>
        <dbReference type="ARBA" id="ARBA00050776"/>
    </source>
</evidence>
<dbReference type="InterPro" id="IPR015422">
    <property type="entry name" value="PyrdxlP-dep_Trfase_small"/>
</dbReference>
<evidence type="ECO:0000256" key="1">
    <source>
        <dbReference type="ARBA" id="ARBA00001933"/>
    </source>
</evidence>
<dbReference type="PANTHER" id="PTHR11601:SF34">
    <property type="entry name" value="CYSTEINE DESULFURASE"/>
    <property type="match status" value="1"/>
</dbReference>
<accession>A0A2G1DL60</accession>
<evidence type="ECO:0000313" key="6">
    <source>
        <dbReference type="Proteomes" id="UP000262712"/>
    </source>
</evidence>
<dbReference type="Gene3D" id="3.90.1150.10">
    <property type="entry name" value="Aspartate Aminotransferase, domain 1"/>
    <property type="match status" value="1"/>
</dbReference>
<evidence type="ECO:0000313" key="5">
    <source>
        <dbReference type="Proteomes" id="UP000221222"/>
    </source>
</evidence>
<evidence type="ECO:0000313" key="4">
    <source>
        <dbReference type="EMBL" id="PHO19209.1"/>
    </source>
</evidence>
<proteinExistence type="predicted"/>
<keyword evidence="5" id="KW-1185">Reference proteome</keyword>
<dbReference type="GO" id="GO:0031071">
    <property type="term" value="F:cysteine desulfurase activity"/>
    <property type="evidence" value="ECO:0007669"/>
    <property type="project" value="UniProtKB-EC"/>
</dbReference>